<dbReference type="EMBL" id="FRAC01000033">
    <property type="protein sequence ID" value="SHL43639.1"/>
    <property type="molecule type" value="Genomic_DNA"/>
</dbReference>
<evidence type="ECO:0000313" key="2">
    <source>
        <dbReference type="Proteomes" id="UP000184386"/>
    </source>
</evidence>
<gene>
    <name evidence="1" type="ORF">SAMN02745136_04890</name>
</gene>
<organism evidence="1 2">
    <name type="scientific">Anaerocolumna jejuensis DSM 15929</name>
    <dbReference type="NCBI Taxonomy" id="1121322"/>
    <lineage>
        <taxon>Bacteria</taxon>
        <taxon>Bacillati</taxon>
        <taxon>Bacillota</taxon>
        <taxon>Clostridia</taxon>
        <taxon>Lachnospirales</taxon>
        <taxon>Lachnospiraceae</taxon>
        <taxon>Anaerocolumna</taxon>
    </lineage>
</organism>
<evidence type="ECO:0000313" key="1">
    <source>
        <dbReference type="EMBL" id="SHL43639.1"/>
    </source>
</evidence>
<sequence length="76" mass="8379">MLNPVKMMKLKKSWDTFTGNHPKFPKFIEAVNNKGLQEGTVIEITVTTVSGETLSSNLKVTASDLELISDLKDINA</sequence>
<dbReference type="AlphaFoldDB" id="A0A1M7AML2"/>
<dbReference type="Proteomes" id="UP000184386">
    <property type="component" value="Unassembled WGS sequence"/>
</dbReference>
<reference evidence="1 2" key="1">
    <citation type="submission" date="2016-11" db="EMBL/GenBank/DDBJ databases">
        <authorList>
            <person name="Jaros S."/>
            <person name="Januszkiewicz K."/>
            <person name="Wedrychowicz H."/>
        </authorList>
    </citation>
    <scope>NUCLEOTIDE SEQUENCE [LARGE SCALE GENOMIC DNA]</scope>
    <source>
        <strain evidence="1 2">DSM 15929</strain>
    </source>
</reference>
<dbReference type="RefSeq" id="WP_073279816.1">
    <property type="nucleotide sequence ID" value="NZ_FRAC01000033.1"/>
</dbReference>
<proteinExistence type="predicted"/>
<name>A0A1M7AML2_9FIRM</name>
<keyword evidence="2" id="KW-1185">Reference proteome</keyword>
<protein>
    <submittedName>
        <fullName evidence="1">Uncharacterized protein</fullName>
    </submittedName>
</protein>
<accession>A0A1M7AML2</accession>
<dbReference type="OrthoDB" id="1766780at2"/>
<dbReference type="STRING" id="1121322.SAMN02745136_04890"/>